<organism evidence="1 2">
    <name type="scientific">Spiromyces aspiralis</name>
    <dbReference type="NCBI Taxonomy" id="68401"/>
    <lineage>
        <taxon>Eukaryota</taxon>
        <taxon>Fungi</taxon>
        <taxon>Fungi incertae sedis</taxon>
        <taxon>Zoopagomycota</taxon>
        <taxon>Kickxellomycotina</taxon>
        <taxon>Kickxellomycetes</taxon>
        <taxon>Kickxellales</taxon>
        <taxon>Kickxellaceae</taxon>
        <taxon>Spiromyces</taxon>
    </lineage>
</organism>
<dbReference type="Proteomes" id="UP001145114">
    <property type="component" value="Unassembled WGS sequence"/>
</dbReference>
<evidence type="ECO:0000313" key="2">
    <source>
        <dbReference type="Proteomes" id="UP001145114"/>
    </source>
</evidence>
<comment type="caution">
    <text evidence="1">The sequence shown here is derived from an EMBL/GenBank/DDBJ whole genome shotgun (WGS) entry which is preliminary data.</text>
</comment>
<protein>
    <submittedName>
        <fullName evidence="1">Uncharacterized protein</fullName>
    </submittedName>
</protein>
<dbReference type="EMBL" id="JAMZIH010003683">
    <property type="protein sequence ID" value="KAJ1676669.1"/>
    <property type="molecule type" value="Genomic_DNA"/>
</dbReference>
<proteinExistence type="predicted"/>
<feature type="non-terminal residue" evidence="1">
    <location>
        <position position="133"/>
    </location>
</feature>
<reference evidence="1" key="1">
    <citation type="submission" date="2022-06" db="EMBL/GenBank/DDBJ databases">
        <title>Phylogenomic reconstructions and comparative analyses of Kickxellomycotina fungi.</title>
        <authorList>
            <person name="Reynolds N.K."/>
            <person name="Stajich J.E."/>
            <person name="Barry K."/>
            <person name="Grigoriev I.V."/>
            <person name="Crous P."/>
            <person name="Smith M.E."/>
        </authorList>
    </citation>
    <scope>NUCLEOTIDE SEQUENCE</scope>
    <source>
        <strain evidence="1">RSA 2271</strain>
    </source>
</reference>
<name>A0ACC1HQN1_9FUNG</name>
<gene>
    <name evidence="1" type="ORF">EV182_007720</name>
</gene>
<keyword evidence="2" id="KW-1185">Reference proteome</keyword>
<evidence type="ECO:0000313" key="1">
    <source>
        <dbReference type="EMBL" id="KAJ1676669.1"/>
    </source>
</evidence>
<accession>A0ACC1HQN1</accession>
<sequence length="133" mass="14541">MLPCYWDLHSYTKRLVFAVDSQQGTPVSCRTRVMLELGDDRTLRITQALPRMLCVGLAAGSNAAGHGAPKIVFERVAIPGLESTSPPPHLPAILPISEDTVLLSYNLSSLCRANLELNFLSFRDMAGFIEIIA</sequence>